<dbReference type="EMBL" id="BDGG01000011">
    <property type="protein sequence ID" value="GAV04580.1"/>
    <property type="molecule type" value="Genomic_DNA"/>
</dbReference>
<evidence type="ECO:0000313" key="1">
    <source>
        <dbReference type="EMBL" id="GAV04580.1"/>
    </source>
</evidence>
<evidence type="ECO:0000313" key="2">
    <source>
        <dbReference type="Proteomes" id="UP000186922"/>
    </source>
</evidence>
<protein>
    <submittedName>
        <fullName evidence="1">Uncharacterized protein</fullName>
    </submittedName>
</protein>
<comment type="caution">
    <text evidence="1">The sequence shown here is derived from an EMBL/GenBank/DDBJ whole genome shotgun (WGS) entry which is preliminary data.</text>
</comment>
<accession>A0A1D1VST1</accession>
<dbReference type="Proteomes" id="UP000186922">
    <property type="component" value="Unassembled WGS sequence"/>
</dbReference>
<proteinExistence type="predicted"/>
<reference evidence="1 2" key="1">
    <citation type="journal article" date="2016" name="Nat. Commun.">
        <title>Extremotolerant tardigrade genome and improved radiotolerance of human cultured cells by tardigrade-unique protein.</title>
        <authorList>
            <person name="Hashimoto T."/>
            <person name="Horikawa D.D."/>
            <person name="Saito Y."/>
            <person name="Kuwahara H."/>
            <person name="Kozuka-Hata H."/>
            <person name="Shin-I T."/>
            <person name="Minakuchi Y."/>
            <person name="Ohishi K."/>
            <person name="Motoyama A."/>
            <person name="Aizu T."/>
            <person name="Enomoto A."/>
            <person name="Kondo K."/>
            <person name="Tanaka S."/>
            <person name="Hara Y."/>
            <person name="Koshikawa S."/>
            <person name="Sagara H."/>
            <person name="Miura T."/>
            <person name="Yokobori S."/>
            <person name="Miyagawa K."/>
            <person name="Suzuki Y."/>
            <person name="Kubo T."/>
            <person name="Oyama M."/>
            <person name="Kohara Y."/>
            <person name="Fujiyama A."/>
            <person name="Arakawa K."/>
            <person name="Katayama T."/>
            <person name="Toyoda A."/>
            <person name="Kunieda T."/>
        </authorList>
    </citation>
    <scope>NUCLEOTIDE SEQUENCE [LARGE SCALE GENOMIC DNA]</scope>
    <source>
        <strain evidence="1 2">YOKOZUNA-1</strain>
    </source>
</reference>
<dbReference type="AlphaFoldDB" id="A0A1D1VST1"/>
<keyword evidence="2" id="KW-1185">Reference proteome</keyword>
<name>A0A1D1VST1_RAMVA</name>
<gene>
    <name evidence="1" type="primary">RvY_14844-1</name>
    <name evidence="1" type="synonym">RvY_14844.1</name>
    <name evidence="1" type="ORF">RvY_14844</name>
</gene>
<sequence length="74" mass="8143">MEVCQCEQNKAAVLEETGYGTCIQSRLTAFATHIRPMLVVTVPGAMSGVDWTICCCAMFNTMYCANPRSRMQTA</sequence>
<organism evidence="1 2">
    <name type="scientific">Ramazzottius varieornatus</name>
    <name type="common">Water bear</name>
    <name type="synonym">Tardigrade</name>
    <dbReference type="NCBI Taxonomy" id="947166"/>
    <lineage>
        <taxon>Eukaryota</taxon>
        <taxon>Metazoa</taxon>
        <taxon>Ecdysozoa</taxon>
        <taxon>Tardigrada</taxon>
        <taxon>Eutardigrada</taxon>
        <taxon>Parachela</taxon>
        <taxon>Hypsibioidea</taxon>
        <taxon>Ramazzottiidae</taxon>
        <taxon>Ramazzottius</taxon>
    </lineage>
</organism>